<accession>A0ABQ3AW93</accession>
<evidence type="ECO:0000256" key="1">
    <source>
        <dbReference type="ARBA" id="ARBA00002578"/>
    </source>
</evidence>
<evidence type="ECO:0000256" key="2">
    <source>
        <dbReference type="ARBA" id="ARBA00009772"/>
    </source>
</evidence>
<keyword evidence="12" id="KW-1185">Reference proteome</keyword>
<evidence type="ECO:0000313" key="11">
    <source>
        <dbReference type="EMBL" id="GGY68476.1"/>
    </source>
</evidence>
<evidence type="ECO:0000256" key="9">
    <source>
        <dbReference type="NCBIfam" id="TIGR01400"/>
    </source>
</evidence>
<evidence type="ECO:0000256" key="10">
    <source>
        <dbReference type="RuleBase" id="RU362071"/>
    </source>
</evidence>
<keyword evidence="11" id="KW-0282">Flagellum</keyword>
<feature type="transmembrane region" description="Helical" evidence="10">
    <location>
        <begin position="177"/>
        <end position="207"/>
    </location>
</feature>
<dbReference type="Pfam" id="PF01311">
    <property type="entry name" value="Bac_export_1"/>
    <property type="match status" value="1"/>
</dbReference>
<name>A0ABQ3AW93_9GAMM</name>
<reference evidence="12" key="1">
    <citation type="journal article" date="2019" name="Int. J. Syst. Evol. Microbiol.">
        <title>The Global Catalogue of Microorganisms (GCM) 10K type strain sequencing project: providing services to taxonomists for standard genome sequencing and annotation.</title>
        <authorList>
            <consortium name="The Broad Institute Genomics Platform"/>
            <consortium name="The Broad Institute Genome Sequencing Center for Infectious Disease"/>
            <person name="Wu L."/>
            <person name="Ma J."/>
        </authorList>
    </citation>
    <scope>NUCLEOTIDE SEQUENCE [LARGE SCALE GENOMIC DNA]</scope>
    <source>
        <strain evidence="12">KCTC 32239</strain>
    </source>
</reference>
<feature type="transmembrane region" description="Helical" evidence="10">
    <location>
        <begin position="51"/>
        <end position="78"/>
    </location>
</feature>
<comment type="caution">
    <text evidence="11">The sequence shown here is derived from an EMBL/GenBank/DDBJ whole genome shotgun (WGS) entry which is preliminary data.</text>
</comment>
<feature type="transmembrane region" description="Helical" evidence="10">
    <location>
        <begin position="84"/>
        <end position="114"/>
    </location>
</feature>
<dbReference type="InterPro" id="IPR002010">
    <property type="entry name" value="T3SS_IM_R"/>
</dbReference>
<dbReference type="PRINTS" id="PR00953">
    <property type="entry name" value="TYPE3IMRPROT"/>
</dbReference>
<keyword evidence="5 10" id="KW-0812">Transmembrane</keyword>
<dbReference type="Proteomes" id="UP000619761">
    <property type="component" value="Unassembled WGS sequence"/>
</dbReference>
<keyword evidence="4 10" id="KW-1003">Cell membrane</keyword>
<comment type="function">
    <text evidence="1 10">Role in flagellar biosynthesis.</text>
</comment>
<evidence type="ECO:0000256" key="4">
    <source>
        <dbReference type="ARBA" id="ARBA00022475"/>
    </source>
</evidence>
<evidence type="ECO:0000256" key="8">
    <source>
        <dbReference type="ARBA" id="ARBA00023143"/>
    </source>
</evidence>
<gene>
    <name evidence="11" type="primary">fliR</name>
    <name evidence="11" type="ORF">GCM10011613_10870</name>
</gene>
<evidence type="ECO:0000313" key="12">
    <source>
        <dbReference type="Proteomes" id="UP000619761"/>
    </source>
</evidence>
<keyword evidence="11" id="KW-0966">Cell projection</keyword>
<dbReference type="EMBL" id="BMYZ01000001">
    <property type="protein sequence ID" value="GGY68476.1"/>
    <property type="molecule type" value="Genomic_DNA"/>
</dbReference>
<proteinExistence type="inferred from homology"/>
<evidence type="ECO:0000256" key="3">
    <source>
        <dbReference type="ARBA" id="ARBA00021717"/>
    </source>
</evidence>
<feature type="transmembrane region" description="Helical" evidence="10">
    <location>
        <begin position="134"/>
        <end position="157"/>
    </location>
</feature>
<sequence>MFRMQELVVSEAQINQFIGQYLWPLIRISAFYFAVPVIGARTVPARIRIMLTLFTALLVVPLLPNAPVVSFFSLAGMLMVVKELLIGLALGFVLQMVMHVFVLTGQLVALKLGLGFAAQNDPSSGVSVTVLSQFYLLMSTLLFLAINGHLAVINMIVNSFTTFPIGGPGLSLDDYMLIVHLFSWMFAAALLISLPIFTSMMIVNLSFGVMGRSAPQLNILNVGFPITLMFGFILMWYSLSNFLPLFNQIIEEGMAAANTLVGSP</sequence>
<keyword evidence="6 10" id="KW-1133">Transmembrane helix</keyword>
<organism evidence="11 12">
    <name type="scientific">Cellvibrio zantedeschiae</name>
    <dbReference type="NCBI Taxonomy" id="1237077"/>
    <lineage>
        <taxon>Bacteria</taxon>
        <taxon>Pseudomonadati</taxon>
        <taxon>Pseudomonadota</taxon>
        <taxon>Gammaproteobacteria</taxon>
        <taxon>Cellvibrionales</taxon>
        <taxon>Cellvibrionaceae</taxon>
        <taxon>Cellvibrio</taxon>
    </lineage>
</organism>
<dbReference type="NCBIfam" id="TIGR01400">
    <property type="entry name" value="fliR"/>
    <property type="match status" value="1"/>
</dbReference>
<comment type="similarity">
    <text evidence="2 10">Belongs to the FliR/MopE/SpaR family.</text>
</comment>
<keyword evidence="7 10" id="KW-0472">Membrane</keyword>
<comment type="subcellular location">
    <subcellularLocation>
        <location evidence="10">Cell membrane</location>
        <topology evidence="10">Multi-pass membrane protein</topology>
    </subcellularLocation>
    <subcellularLocation>
        <location evidence="10">Bacterial flagellum basal body</location>
    </subcellularLocation>
</comment>
<dbReference type="PANTHER" id="PTHR30065">
    <property type="entry name" value="FLAGELLAR BIOSYNTHETIC PROTEIN FLIR"/>
    <property type="match status" value="1"/>
</dbReference>
<evidence type="ECO:0000256" key="6">
    <source>
        <dbReference type="ARBA" id="ARBA00022989"/>
    </source>
</evidence>
<protein>
    <recommendedName>
        <fullName evidence="3 9">Flagellar biosynthetic protein FliR</fullName>
    </recommendedName>
</protein>
<dbReference type="InterPro" id="IPR006303">
    <property type="entry name" value="FliR"/>
</dbReference>
<evidence type="ECO:0000256" key="7">
    <source>
        <dbReference type="ARBA" id="ARBA00023136"/>
    </source>
</evidence>
<evidence type="ECO:0000256" key="5">
    <source>
        <dbReference type="ARBA" id="ARBA00022692"/>
    </source>
</evidence>
<keyword evidence="11" id="KW-0969">Cilium</keyword>
<keyword evidence="8 10" id="KW-0975">Bacterial flagellum</keyword>
<feature type="transmembrane region" description="Helical" evidence="10">
    <location>
        <begin position="20"/>
        <end position="39"/>
    </location>
</feature>
<dbReference type="PANTHER" id="PTHR30065:SF8">
    <property type="entry name" value="FLAGELLAR BIOSYNTHETIC PROTEIN FLIR"/>
    <property type="match status" value="1"/>
</dbReference>
<feature type="transmembrane region" description="Helical" evidence="10">
    <location>
        <begin position="219"/>
        <end position="239"/>
    </location>
</feature>